<dbReference type="Proteomes" id="UP000306477">
    <property type="component" value="Unassembled WGS sequence"/>
</dbReference>
<keyword evidence="9" id="KW-0472">Membrane</keyword>
<evidence type="ECO:0000256" key="6">
    <source>
        <dbReference type="ARBA" id="ARBA00022500"/>
    </source>
</evidence>
<feature type="coiled-coil region" evidence="11">
    <location>
        <begin position="87"/>
        <end position="114"/>
    </location>
</feature>
<dbReference type="Pfam" id="PF02050">
    <property type="entry name" value="FliJ"/>
    <property type="match status" value="1"/>
</dbReference>
<evidence type="ECO:0000256" key="10">
    <source>
        <dbReference type="ARBA" id="ARBA00023225"/>
    </source>
</evidence>
<comment type="caution">
    <text evidence="12">The sequence shown here is derived from an EMBL/GenBank/DDBJ whole genome shotgun (WGS) entry which is preliminary data.</text>
</comment>
<dbReference type="NCBIfam" id="TIGR02473">
    <property type="entry name" value="flagell_FliJ"/>
    <property type="match status" value="1"/>
</dbReference>
<dbReference type="GO" id="GO:0006935">
    <property type="term" value="P:chemotaxis"/>
    <property type="evidence" value="ECO:0007669"/>
    <property type="project" value="UniProtKB-KW"/>
</dbReference>
<comment type="similarity">
    <text evidence="2">Belongs to the FliJ family.</text>
</comment>
<dbReference type="GO" id="GO:0009288">
    <property type="term" value="C:bacterial-type flagellum"/>
    <property type="evidence" value="ECO:0007669"/>
    <property type="project" value="InterPro"/>
</dbReference>
<evidence type="ECO:0000256" key="9">
    <source>
        <dbReference type="ARBA" id="ARBA00023136"/>
    </source>
</evidence>
<dbReference type="GO" id="GO:0005886">
    <property type="term" value="C:plasma membrane"/>
    <property type="evidence" value="ECO:0007669"/>
    <property type="project" value="UniProtKB-SubCell"/>
</dbReference>
<keyword evidence="11" id="KW-0175">Coiled coil</keyword>
<evidence type="ECO:0000256" key="5">
    <source>
        <dbReference type="ARBA" id="ARBA00022475"/>
    </source>
</evidence>
<dbReference type="InterPro" id="IPR012823">
    <property type="entry name" value="Flagell_FliJ"/>
</dbReference>
<keyword evidence="12" id="KW-0966">Cell projection</keyword>
<evidence type="ECO:0000256" key="1">
    <source>
        <dbReference type="ARBA" id="ARBA00004413"/>
    </source>
</evidence>
<evidence type="ECO:0000313" key="12">
    <source>
        <dbReference type="EMBL" id="THE14469.1"/>
    </source>
</evidence>
<evidence type="ECO:0000256" key="8">
    <source>
        <dbReference type="ARBA" id="ARBA00022927"/>
    </source>
</evidence>
<accession>A0A4S3PX53</accession>
<dbReference type="GO" id="GO:0071973">
    <property type="term" value="P:bacterial-type flagellum-dependent cell motility"/>
    <property type="evidence" value="ECO:0007669"/>
    <property type="project" value="InterPro"/>
</dbReference>
<protein>
    <recommendedName>
        <fullName evidence="3">Flagellar FliJ protein</fullName>
    </recommendedName>
</protein>
<keyword evidence="10" id="KW-1006">Bacterial flagellum protein export</keyword>
<keyword evidence="6" id="KW-0145">Chemotaxis</keyword>
<evidence type="ECO:0000256" key="2">
    <source>
        <dbReference type="ARBA" id="ARBA00010004"/>
    </source>
</evidence>
<sequence length="147" mass="17494">MSYKFKFQKVMSIKENEKNQVLADYKSSVKEFEEAAKSLYESLKKKETLEEDQRQQLQSGLSIQSIRHQQSFITGLEKTIMYYQQLVIKARNKMQQLQAILTEKNIEVKKYEVMHEKDFAVYEGQIKMQESQMMDEISIQQFMSKGR</sequence>
<gene>
    <name evidence="12" type="primary">fliJ</name>
    <name evidence="12" type="ORF">E1I69_04145</name>
</gene>
<keyword evidence="7" id="KW-1005">Bacterial flagellum biogenesis</keyword>
<proteinExistence type="inferred from homology"/>
<dbReference type="InterPro" id="IPR053716">
    <property type="entry name" value="Flag_assembly_chemotaxis_eff"/>
</dbReference>
<dbReference type="STRING" id="1033734.GCA_000285535_00690"/>
<dbReference type="Gene3D" id="1.10.287.1700">
    <property type="match status" value="1"/>
</dbReference>
<keyword evidence="12" id="KW-0969">Cilium</keyword>
<dbReference type="RefSeq" id="WP_136378340.1">
    <property type="nucleotide sequence ID" value="NZ_SLUB01000004.1"/>
</dbReference>
<name>A0A4S3PX53_9BACI</name>
<comment type="subcellular location">
    <subcellularLocation>
        <location evidence="1">Cell membrane</location>
        <topology evidence="1">Peripheral membrane protein</topology>
        <orientation evidence="1">Cytoplasmic side</orientation>
    </subcellularLocation>
</comment>
<keyword evidence="13" id="KW-1185">Reference proteome</keyword>
<evidence type="ECO:0000256" key="3">
    <source>
        <dbReference type="ARBA" id="ARBA00020392"/>
    </source>
</evidence>
<dbReference type="EMBL" id="SLUB01000004">
    <property type="protein sequence ID" value="THE14469.1"/>
    <property type="molecule type" value="Genomic_DNA"/>
</dbReference>
<dbReference type="AlphaFoldDB" id="A0A4S3PX53"/>
<evidence type="ECO:0000256" key="7">
    <source>
        <dbReference type="ARBA" id="ARBA00022795"/>
    </source>
</evidence>
<evidence type="ECO:0000313" key="13">
    <source>
        <dbReference type="Proteomes" id="UP000306477"/>
    </source>
</evidence>
<keyword evidence="8" id="KW-0653">Protein transport</keyword>
<dbReference type="GO" id="GO:0044781">
    <property type="term" value="P:bacterial-type flagellum organization"/>
    <property type="evidence" value="ECO:0007669"/>
    <property type="project" value="UniProtKB-KW"/>
</dbReference>
<keyword evidence="5" id="KW-1003">Cell membrane</keyword>
<reference evidence="12 13" key="1">
    <citation type="journal article" date="2019" name="Indoor Air">
        <title>Impacts of indoor surface finishes on bacterial viability.</title>
        <authorList>
            <person name="Hu J."/>
            <person name="Maamar S.B."/>
            <person name="Glawe A.J."/>
            <person name="Gottel N."/>
            <person name="Gilbert J.A."/>
            <person name="Hartmann E.M."/>
        </authorList>
    </citation>
    <scope>NUCLEOTIDE SEQUENCE [LARGE SCALE GENOMIC DNA]</scope>
    <source>
        <strain evidence="12 13">AF060A6</strain>
    </source>
</reference>
<evidence type="ECO:0000256" key="11">
    <source>
        <dbReference type="SAM" id="Coils"/>
    </source>
</evidence>
<evidence type="ECO:0000256" key="4">
    <source>
        <dbReference type="ARBA" id="ARBA00022448"/>
    </source>
</evidence>
<dbReference type="GO" id="GO:0015031">
    <property type="term" value="P:protein transport"/>
    <property type="evidence" value="ECO:0007669"/>
    <property type="project" value="UniProtKB-KW"/>
</dbReference>
<keyword evidence="12" id="KW-0282">Flagellum</keyword>
<organism evidence="12 13">
    <name type="scientific">Bacillus timonensis</name>
    <dbReference type="NCBI Taxonomy" id="1033734"/>
    <lineage>
        <taxon>Bacteria</taxon>
        <taxon>Bacillati</taxon>
        <taxon>Bacillota</taxon>
        <taxon>Bacilli</taxon>
        <taxon>Bacillales</taxon>
        <taxon>Bacillaceae</taxon>
        <taxon>Bacillus</taxon>
    </lineage>
</organism>
<dbReference type="OrthoDB" id="2968361at2"/>
<keyword evidence="4" id="KW-0813">Transport</keyword>